<organism evidence="1 2">
    <name type="scientific">Nitrospira moscoviensis</name>
    <dbReference type="NCBI Taxonomy" id="42253"/>
    <lineage>
        <taxon>Bacteria</taxon>
        <taxon>Pseudomonadati</taxon>
        <taxon>Nitrospirota</taxon>
        <taxon>Nitrospiria</taxon>
        <taxon>Nitrospirales</taxon>
        <taxon>Nitrospiraceae</taxon>
        <taxon>Nitrospira</taxon>
    </lineage>
</organism>
<name>A0A0K2GCI2_NITMO</name>
<evidence type="ECO:0000313" key="2">
    <source>
        <dbReference type="Proteomes" id="UP000069205"/>
    </source>
</evidence>
<proteinExistence type="predicted"/>
<dbReference type="PATRIC" id="fig|42253.5.peg.2214"/>
<gene>
    <name evidence="1" type="ORF">NITMOv2_2249</name>
</gene>
<dbReference type="AlphaFoldDB" id="A0A0K2GCI2"/>
<reference evidence="1 2" key="1">
    <citation type="journal article" date="2015" name="Proc. Natl. Acad. Sci. U.S.A.">
        <title>Expanded metabolic versatility of ubiquitous nitrite-oxidizing bacteria from the genus Nitrospira.</title>
        <authorList>
            <person name="Koch H."/>
            <person name="Lucker S."/>
            <person name="Albertsen M."/>
            <person name="Kitzinger K."/>
            <person name="Herbold C."/>
            <person name="Spieck E."/>
            <person name="Nielsen P.H."/>
            <person name="Wagner M."/>
            <person name="Daims H."/>
        </authorList>
    </citation>
    <scope>NUCLEOTIDE SEQUENCE [LARGE SCALE GENOMIC DNA]</scope>
    <source>
        <strain evidence="1 2">NSP M-1</strain>
    </source>
</reference>
<protein>
    <submittedName>
        <fullName evidence="1">Uncharacterized protein</fullName>
    </submittedName>
</protein>
<dbReference type="Proteomes" id="UP000069205">
    <property type="component" value="Chromosome"/>
</dbReference>
<evidence type="ECO:0000313" key="1">
    <source>
        <dbReference type="EMBL" id="ALA58665.1"/>
    </source>
</evidence>
<dbReference type="EMBL" id="CP011801">
    <property type="protein sequence ID" value="ALA58665.1"/>
    <property type="molecule type" value="Genomic_DNA"/>
</dbReference>
<dbReference type="RefSeq" id="WP_053379803.1">
    <property type="nucleotide sequence ID" value="NZ_CP011801.1"/>
</dbReference>
<keyword evidence="2" id="KW-1185">Reference proteome</keyword>
<accession>A0A0K2GCI2</accession>
<sequence length="98" mass="10853">MSETLLNLDLADVGTIRMVCTACRASAELPVAPLEGDLPERCFHCRAEWFLPGSPPAVALQHLFRSLVQLRNRDYLVGIQVQLGVRPDRGALMIRAPQ</sequence>
<dbReference type="KEGG" id="nmv:NITMOv2_2249"/>